<protein>
    <submittedName>
        <fullName evidence="5">D-ribose ABC transporter substrate-binding protein RbsB</fullName>
    </submittedName>
</protein>
<dbReference type="PANTHER" id="PTHR46847">
    <property type="entry name" value="D-ALLOSE-BINDING PERIPLASMIC PROTEIN-RELATED"/>
    <property type="match status" value="1"/>
</dbReference>
<keyword evidence="3" id="KW-0732">Signal</keyword>
<evidence type="ECO:0000256" key="1">
    <source>
        <dbReference type="ARBA" id="ARBA00004196"/>
    </source>
</evidence>
<dbReference type="Proteomes" id="UP000214588">
    <property type="component" value="Unassembled WGS sequence"/>
</dbReference>
<feature type="domain" description="Periplasmic binding protein" evidence="4">
    <location>
        <begin position="38"/>
        <end position="286"/>
    </location>
</feature>
<dbReference type="Gene3D" id="3.40.50.2300">
    <property type="match status" value="2"/>
</dbReference>
<dbReference type="GO" id="GO:0030313">
    <property type="term" value="C:cell envelope"/>
    <property type="evidence" value="ECO:0007669"/>
    <property type="project" value="UniProtKB-SubCell"/>
</dbReference>
<proteinExistence type="inferred from homology"/>
<evidence type="ECO:0000313" key="5">
    <source>
        <dbReference type="EMBL" id="OWZ83033.1"/>
    </source>
</evidence>
<evidence type="ECO:0000313" key="6">
    <source>
        <dbReference type="Proteomes" id="UP000214588"/>
    </source>
</evidence>
<comment type="caution">
    <text evidence="5">The sequence shown here is derived from an EMBL/GenBank/DDBJ whole genome shotgun (WGS) entry which is preliminary data.</text>
</comment>
<dbReference type="InterPro" id="IPR028082">
    <property type="entry name" value="Peripla_BP_I"/>
</dbReference>
<accession>A0A226BVL6</accession>
<dbReference type="CDD" id="cd06323">
    <property type="entry name" value="PBP1_ribose_binding"/>
    <property type="match status" value="1"/>
</dbReference>
<dbReference type="PROSITE" id="PS51257">
    <property type="entry name" value="PROKAR_LIPOPROTEIN"/>
    <property type="match status" value="1"/>
</dbReference>
<evidence type="ECO:0000256" key="2">
    <source>
        <dbReference type="ARBA" id="ARBA00007639"/>
    </source>
</evidence>
<sequence>MSNIKKVLVVGGLISLMLAIFVGCGDAPAEGDEDKETIGLVVSTLNNPFFVSLEEGVEEEAEDMGYDLTVLDSQDDSSQELSNVEDLVQQEVSLILINPVDSEAVESAVTIANDADIPVVTLDRSSEGGEVVSHVASDNVAGGEMAGDFIVDELDNEGKVVELEGVPGASATRDRGEGFNNAIDDSDLEVIASQTANFNRQEGLSVMENILQAEEEIDAVFAHNDEMALGALRAIEDSGRDIMVVGFDATDDAREAVSEGSMAATVAQQPELIGSMGVEVSSDFLTDEEIDEYIPVELELVTE</sequence>
<organism evidence="5 6">
    <name type="scientific">Natranaerobius trueperi</name>
    <dbReference type="NCBI Taxonomy" id="759412"/>
    <lineage>
        <taxon>Bacteria</taxon>
        <taxon>Bacillati</taxon>
        <taxon>Bacillota</taxon>
        <taxon>Clostridia</taxon>
        <taxon>Natranaerobiales</taxon>
        <taxon>Natranaerobiaceae</taxon>
        <taxon>Natranaerobius</taxon>
    </lineage>
</organism>
<dbReference type="NCBIfam" id="NF007936">
    <property type="entry name" value="PRK10653.1"/>
    <property type="match status" value="1"/>
</dbReference>
<dbReference type="PANTHER" id="PTHR46847:SF1">
    <property type="entry name" value="D-ALLOSE-BINDING PERIPLASMIC PROTEIN-RELATED"/>
    <property type="match status" value="1"/>
</dbReference>
<dbReference type="OrthoDB" id="9769193at2"/>
<name>A0A226BVL6_9FIRM</name>
<dbReference type="GO" id="GO:0030246">
    <property type="term" value="F:carbohydrate binding"/>
    <property type="evidence" value="ECO:0007669"/>
    <property type="project" value="UniProtKB-ARBA"/>
</dbReference>
<reference evidence="5 6" key="1">
    <citation type="submission" date="2017-06" db="EMBL/GenBank/DDBJ databases">
        <title>Draft Genome Sequence of Natranaerobius trueperi halophilic, alkalithermophilic bacteria from soda lakes.</title>
        <authorList>
            <person name="Zhao B."/>
        </authorList>
    </citation>
    <scope>NUCLEOTIDE SEQUENCE [LARGE SCALE GENOMIC DNA]</scope>
    <source>
        <strain evidence="5 6">DSM 18760</strain>
    </source>
</reference>
<gene>
    <name evidence="5" type="ORF">CDO51_10745</name>
</gene>
<evidence type="ECO:0000256" key="3">
    <source>
        <dbReference type="ARBA" id="ARBA00022729"/>
    </source>
</evidence>
<dbReference type="Pfam" id="PF13407">
    <property type="entry name" value="Peripla_BP_4"/>
    <property type="match status" value="1"/>
</dbReference>
<evidence type="ECO:0000259" key="4">
    <source>
        <dbReference type="Pfam" id="PF13407"/>
    </source>
</evidence>
<comment type="similarity">
    <text evidence="2">Belongs to the bacterial solute-binding protein 2 family.</text>
</comment>
<dbReference type="AlphaFoldDB" id="A0A226BVL6"/>
<keyword evidence="6" id="KW-1185">Reference proteome</keyword>
<comment type="subcellular location">
    <subcellularLocation>
        <location evidence="1">Cell envelope</location>
    </subcellularLocation>
</comment>
<dbReference type="EMBL" id="NIQC01000029">
    <property type="protein sequence ID" value="OWZ83033.1"/>
    <property type="molecule type" value="Genomic_DNA"/>
</dbReference>
<dbReference type="InterPro" id="IPR025997">
    <property type="entry name" value="SBP_2_dom"/>
</dbReference>
<dbReference type="SUPFAM" id="SSF53822">
    <property type="entry name" value="Periplasmic binding protein-like I"/>
    <property type="match status" value="1"/>
</dbReference>
<dbReference type="RefSeq" id="WP_089024262.1">
    <property type="nucleotide sequence ID" value="NZ_NIQC01000029.1"/>
</dbReference>